<feature type="compositionally biased region" description="Polar residues" evidence="1">
    <location>
        <begin position="220"/>
        <end position="234"/>
    </location>
</feature>
<organism evidence="2 3">
    <name type="scientific">Sesamum alatum</name>
    <dbReference type="NCBI Taxonomy" id="300844"/>
    <lineage>
        <taxon>Eukaryota</taxon>
        <taxon>Viridiplantae</taxon>
        <taxon>Streptophyta</taxon>
        <taxon>Embryophyta</taxon>
        <taxon>Tracheophyta</taxon>
        <taxon>Spermatophyta</taxon>
        <taxon>Magnoliopsida</taxon>
        <taxon>eudicotyledons</taxon>
        <taxon>Gunneridae</taxon>
        <taxon>Pentapetalae</taxon>
        <taxon>asterids</taxon>
        <taxon>lamiids</taxon>
        <taxon>Lamiales</taxon>
        <taxon>Pedaliaceae</taxon>
        <taxon>Sesamum</taxon>
    </lineage>
</organism>
<evidence type="ECO:0000313" key="3">
    <source>
        <dbReference type="Proteomes" id="UP001293254"/>
    </source>
</evidence>
<protein>
    <submittedName>
        <fullName evidence="2">Uncharacterized protein</fullName>
    </submittedName>
</protein>
<proteinExistence type="predicted"/>
<accession>A0AAE1YYM6</accession>
<keyword evidence="3" id="KW-1185">Reference proteome</keyword>
<dbReference type="EMBL" id="JACGWO010000001">
    <property type="protein sequence ID" value="KAK4438701.1"/>
    <property type="molecule type" value="Genomic_DNA"/>
</dbReference>
<comment type="caution">
    <text evidence="2">The sequence shown here is derived from an EMBL/GenBank/DDBJ whole genome shotgun (WGS) entry which is preliminary data.</text>
</comment>
<dbReference type="AlphaFoldDB" id="A0AAE1YYM6"/>
<reference evidence="2" key="1">
    <citation type="submission" date="2020-06" db="EMBL/GenBank/DDBJ databases">
        <authorList>
            <person name="Li T."/>
            <person name="Hu X."/>
            <person name="Zhang T."/>
            <person name="Song X."/>
            <person name="Zhang H."/>
            <person name="Dai N."/>
            <person name="Sheng W."/>
            <person name="Hou X."/>
            <person name="Wei L."/>
        </authorList>
    </citation>
    <scope>NUCLEOTIDE SEQUENCE</scope>
    <source>
        <strain evidence="2">3651</strain>
        <tissue evidence="2">Leaf</tissue>
    </source>
</reference>
<evidence type="ECO:0000313" key="2">
    <source>
        <dbReference type="EMBL" id="KAK4438701.1"/>
    </source>
</evidence>
<sequence length="234" mass="25311">MAADEPLDDLVSVDGSSAAGHPLPEEVLNRLLSEFNLSEFLALANRVIDDGDLSSMEVITDLKRRWHAKFGDSHSHPFMDVHPSSSHTLAPFQSITIPLRPARRIPRLPTSEQMMAYLEPPPVPLLTLAPVTSTASSPTLTLSGVAATQAPPSACTVLEGSQQDPDLMMLSFQDDDQPQPSIQVKSTSFQFDSLSIHGEAQPQHSLPIMEKEPPSHCTDLASTQHGPDATFTTS</sequence>
<dbReference type="Proteomes" id="UP001293254">
    <property type="component" value="Unassembled WGS sequence"/>
</dbReference>
<name>A0AAE1YYM6_9LAMI</name>
<feature type="region of interest" description="Disordered" evidence="1">
    <location>
        <begin position="198"/>
        <end position="234"/>
    </location>
</feature>
<gene>
    <name evidence="2" type="ORF">Salat_0204600</name>
</gene>
<evidence type="ECO:0000256" key="1">
    <source>
        <dbReference type="SAM" id="MobiDB-lite"/>
    </source>
</evidence>
<reference evidence="2" key="2">
    <citation type="journal article" date="2024" name="Plant">
        <title>Genomic evolution and insights into agronomic trait innovations of Sesamum species.</title>
        <authorList>
            <person name="Miao H."/>
            <person name="Wang L."/>
            <person name="Qu L."/>
            <person name="Liu H."/>
            <person name="Sun Y."/>
            <person name="Le M."/>
            <person name="Wang Q."/>
            <person name="Wei S."/>
            <person name="Zheng Y."/>
            <person name="Lin W."/>
            <person name="Duan Y."/>
            <person name="Cao H."/>
            <person name="Xiong S."/>
            <person name="Wang X."/>
            <person name="Wei L."/>
            <person name="Li C."/>
            <person name="Ma Q."/>
            <person name="Ju M."/>
            <person name="Zhao R."/>
            <person name="Li G."/>
            <person name="Mu C."/>
            <person name="Tian Q."/>
            <person name="Mei H."/>
            <person name="Zhang T."/>
            <person name="Gao T."/>
            <person name="Zhang H."/>
        </authorList>
    </citation>
    <scope>NUCLEOTIDE SEQUENCE</scope>
    <source>
        <strain evidence="2">3651</strain>
    </source>
</reference>